<dbReference type="Pfam" id="PF10054">
    <property type="entry name" value="DUF2291"/>
    <property type="match status" value="1"/>
</dbReference>
<proteinExistence type="predicted"/>
<dbReference type="InterPro" id="IPR014582">
    <property type="entry name" value="UCP033535_lipo"/>
</dbReference>
<dbReference type="RefSeq" id="WP_395246299.1">
    <property type="nucleotide sequence ID" value="NZ_JBINXA010000002.1"/>
</dbReference>
<evidence type="ECO:0000313" key="2">
    <source>
        <dbReference type="EMBL" id="MFH6564553.1"/>
    </source>
</evidence>
<sequence length="249" mass="26152">MSLVSSGKSQPLSSRGQPALFLTGGICAVLLGLSALNGPLISIRKLDPVTGKVALNNVRAANAEGQNQTFALSSFDANQFVTQQWAGDVETVVAERTVDLTQLLTAINQNPAQAALDYSVPHDGQAKNFIVSARAKVSEVNVKSPMGLLELELPAGSVPASVKIQLLAGPLVISTTLRDVATNMSLNNFTNQTQYADVAAALNRKALAQAYAAAPVAELKGKTIEFTGVFNLQSPATIRILPISLTVEE</sequence>
<keyword evidence="3" id="KW-1185">Reference proteome</keyword>
<comment type="caution">
    <text evidence="2">The sequence shown here is derived from an EMBL/GenBank/DDBJ whole genome shotgun (WGS) entry which is preliminary data.</text>
</comment>
<feature type="transmembrane region" description="Helical" evidence="1">
    <location>
        <begin position="20"/>
        <end position="43"/>
    </location>
</feature>
<dbReference type="InterPro" id="IPR036215">
    <property type="entry name" value="TM0957-like_sf"/>
</dbReference>
<name>A0ABW7LSI0_9PSED</name>
<dbReference type="EMBL" id="JBINXB010000001">
    <property type="protein sequence ID" value="MFH6564553.1"/>
    <property type="molecule type" value="Genomic_DNA"/>
</dbReference>
<dbReference type="Proteomes" id="UP001609821">
    <property type="component" value="Unassembled WGS sequence"/>
</dbReference>
<accession>A0ABW7LSI0</accession>
<organism evidence="2 3">
    <name type="scientific">Pseudomonas kulmbachensis</name>
    <dbReference type="NCBI Taxonomy" id="3043408"/>
    <lineage>
        <taxon>Bacteria</taxon>
        <taxon>Pseudomonadati</taxon>
        <taxon>Pseudomonadota</taxon>
        <taxon>Gammaproteobacteria</taxon>
        <taxon>Pseudomonadales</taxon>
        <taxon>Pseudomonadaceae</taxon>
        <taxon>Pseudomonas</taxon>
    </lineage>
</organism>
<gene>
    <name evidence="2" type="ORF">ACHMWK_00840</name>
</gene>
<evidence type="ECO:0000256" key="1">
    <source>
        <dbReference type="SAM" id="Phobius"/>
    </source>
</evidence>
<reference evidence="2 3" key="1">
    <citation type="submission" date="2024-10" db="EMBL/GenBank/DDBJ databases">
        <title>Aeromonas and Pseudomonas from the Cagarras Archipelago, Rio de Janeiro, Brazil.</title>
        <authorList>
            <person name="Canellas A.L.B."/>
            <person name="Laport M.S."/>
        </authorList>
    </citation>
    <scope>NUCLEOTIDE SEQUENCE [LARGE SCALE GENOMIC DNA]</scope>
    <source>
        <strain evidence="2 3">CPF-4</strain>
    </source>
</reference>
<evidence type="ECO:0000313" key="3">
    <source>
        <dbReference type="Proteomes" id="UP001609821"/>
    </source>
</evidence>
<dbReference type="SUPFAM" id="SSF141318">
    <property type="entry name" value="TM0957-like"/>
    <property type="match status" value="1"/>
</dbReference>
<keyword evidence="1" id="KW-1133">Transmembrane helix</keyword>
<keyword evidence="1" id="KW-0472">Membrane</keyword>
<keyword evidence="1" id="KW-0812">Transmembrane</keyword>
<protein>
    <submittedName>
        <fullName evidence="2">DUF2291 family protein</fullName>
    </submittedName>
</protein>